<proteinExistence type="predicted"/>
<dbReference type="PANTHER" id="PTHR48470">
    <property type="entry name" value="CELL DIVISION CONTROL PROTEIN 48 C ISOFORM 1"/>
    <property type="match status" value="1"/>
</dbReference>
<sequence length="293" mass="32413">MYKKAQYKQNGNSSDKELIDISSDDDVSKTESKLEKDKKTSESGCIEAEQSLTVTTLETEPTTTRPETTVAKEDTVLPKPEMSPSKTEKLVKLKIPTNKIIKPSAAESTKKRPREKENVNEQFLFAKKAKTLPISETKLTFSDVGGSEKVLKTVCKLLAHMKHPEIFKRLGISPPRGFLLHGPPGCGKTLLAHAVAGELNMPLIKVAGPELVTGVSGESEARIRELFEQALALAPCVVFLDEIDAVTPHRSTAQREMERRIVAQLLSSLDGKVFIFLLLYFTFFPIIFIISCV</sequence>
<feature type="domain" description="AAA+ ATPase" evidence="3">
    <location>
        <begin position="174"/>
        <end position="293"/>
    </location>
</feature>
<dbReference type="InterPro" id="IPR003959">
    <property type="entry name" value="ATPase_AAA_core"/>
</dbReference>
<protein>
    <recommendedName>
        <fullName evidence="3">AAA+ ATPase domain-containing protein</fullName>
    </recommendedName>
</protein>
<dbReference type="InterPro" id="IPR027417">
    <property type="entry name" value="P-loop_NTPase"/>
</dbReference>
<dbReference type="SUPFAM" id="SSF52540">
    <property type="entry name" value="P-loop containing nucleoside triphosphate hydrolases"/>
    <property type="match status" value="1"/>
</dbReference>
<dbReference type="SMART" id="SM00382">
    <property type="entry name" value="AAA"/>
    <property type="match status" value="1"/>
</dbReference>
<keyword evidence="5" id="KW-1185">Reference proteome</keyword>
<dbReference type="Pfam" id="PF00004">
    <property type="entry name" value="AAA"/>
    <property type="match status" value="1"/>
</dbReference>
<dbReference type="InterPro" id="IPR055278">
    <property type="entry name" value="CDC48c"/>
</dbReference>
<dbReference type="GO" id="GO:0016887">
    <property type="term" value="F:ATP hydrolysis activity"/>
    <property type="evidence" value="ECO:0007669"/>
    <property type="project" value="InterPro"/>
</dbReference>
<dbReference type="GO" id="GO:0005524">
    <property type="term" value="F:ATP binding"/>
    <property type="evidence" value="ECO:0007669"/>
    <property type="project" value="InterPro"/>
</dbReference>
<dbReference type="EMBL" id="JADYXP020000016">
    <property type="protein sequence ID" value="KAL0107775.1"/>
    <property type="molecule type" value="Genomic_DNA"/>
</dbReference>
<dbReference type="AlphaFoldDB" id="A0AAW2F0L5"/>
<comment type="caution">
    <text evidence="4">The sequence shown here is derived from an EMBL/GenBank/DDBJ whole genome shotgun (WGS) entry which is preliminary data.</text>
</comment>
<accession>A0AAW2F0L5</accession>
<keyword evidence="2" id="KW-0812">Transmembrane</keyword>
<dbReference type="Proteomes" id="UP001430953">
    <property type="component" value="Unassembled WGS sequence"/>
</dbReference>
<evidence type="ECO:0000256" key="1">
    <source>
        <dbReference type="SAM" id="MobiDB-lite"/>
    </source>
</evidence>
<organism evidence="4 5">
    <name type="scientific">Cardiocondyla obscurior</name>
    <dbReference type="NCBI Taxonomy" id="286306"/>
    <lineage>
        <taxon>Eukaryota</taxon>
        <taxon>Metazoa</taxon>
        <taxon>Ecdysozoa</taxon>
        <taxon>Arthropoda</taxon>
        <taxon>Hexapoda</taxon>
        <taxon>Insecta</taxon>
        <taxon>Pterygota</taxon>
        <taxon>Neoptera</taxon>
        <taxon>Endopterygota</taxon>
        <taxon>Hymenoptera</taxon>
        <taxon>Apocrita</taxon>
        <taxon>Aculeata</taxon>
        <taxon>Formicoidea</taxon>
        <taxon>Formicidae</taxon>
        <taxon>Myrmicinae</taxon>
        <taxon>Cardiocondyla</taxon>
    </lineage>
</organism>
<evidence type="ECO:0000313" key="4">
    <source>
        <dbReference type="EMBL" id="KAL0107775.1"/>
    </source>
</evidence>
<dbReference type="InterPro" id="IPR003593">
    <property type="entry name" value="AAA+_ATPase"/>
</dbReference>
<evidence type="ECO:0000313" key="5">
    <source>
        <dbReference type="Proteomes" id="UP001430953"/>
    </source>
</evidence>
<keyword evidence="2" id="KW-1133">Transmembrane helix</keyword>
<feature type="transmembrane region" description="Helical" evidence="2">
    <location>
        <begin position="273"/>
        <end position="291"/>
    </location>
</feature>
<keyword evidence="2" id="KW-0472">Membrane</keyword>
<feature type="region of interest" description="Disordered" evidence="1">
    <location>
        <begin position="1"/>
        <end position="87"/>
    </location>
</feature>
<name>A0AAW2F0L5_9HYME</name>
<reference evidence="4 5" key="1">
    <citation type="submission" date="2023-03" db="EMBL/GenBank/DDBJ databases">
        <title>High recombination rates correlate with genetic variation in Cardiocondyla obscurior ants.</title>
        <authorList>
            <person name="Errbii M."/>
        </authorList>
    </citation>
    <scope>NUCLEOTIDE SEQUENCE [LARGE SCALE GENOMIC DNA]</scope>
    <source>
        <strain evidence="4">Alpha-2009</strain>
        <tissue evidence="4">Whole body</tissue>
    </source>
</reference>
<evidence type="ECO:0000259" key="3">
    <source>
        <dbReference type="SMART" id="SM00382"/>
    </source>
</evidence>
<feature type="compositionally biased region" description="Low complexity" evidence="1">
    <location>
        <begin position="52"/>
        <end position="69"/>
    </location>
</feature>
<gene>
    <name evidence="4" type="ORF">PUN28_014802</name>
</gene>
<feature type="compositionally biased region" description="Basic and acidic residues" evidence="1">
    <location>
        <begin position="26"/>
        <end position="41"/>
    </location>
</feature>
<dbReference type="PANTHER" id="PTHR48470:SF1">
    <property type="entry name" value="CELL DIVISION CONTROL PROTEIN 48 C ISOFORM 1"/>
    <property type="match status" value="1"/>
</dbReference>
<dbReference type="Gene3D" id="3.40.50.300">
    <property type="entry name" value="P-loop containing nucleotide triphosphate hydrolases"/>
    <property type="match status" value="1"/>
</dbReference>
<evidence type="ECO:0000256" key="2">
    <source>
        <dbReference type="SAM" id="Phobius"/>
    </source>
</evidence>